<dbReference type="EMBL" id="CAXDID020000128">
    <property type="protein sequence ID" value="CAL6034385.1"/>
    <property type="molecule type" value="Genomic_DNA"/>
</dbReference>
<organism evidence="1">
    <name type="scientific">Hexamita inflata</name>
    <dbReference type="NCBI Taxonomy" id="28002"/>
    <lineage>
        <taxon>Eukaryota</taxon>
        <taxon>Metamonada</taxon>
        <taxon>Diplomonadida</taxon>
        <taxon>Hexamitidae</taxon>
        <taxon>Hexamitinae</taxon>
        <taxon>Hexamita</taxon>
    </lineage>
</organism>
<name>A0AA86RHR7_9EUKA</name>
<evidence type="ECO:0000313" key="4">
    <source>
        <dbReference type="EMBL" id="CAL6034389.1"/>
    </source>
</evidence>
<evidence type="ECO:0000313" key="3">
    <source>
        <dbReference type="EMBL" id="CAL6034385.1"/>
    </source>
</evidence>
<evidence type="ECO:0000313" key="6">
    <source>
        <dbReference type="Proteomes" id="UP001642409"/>
    </source>
</evidence>
<reference evidence="1" key="1">
    <citation type="submission" date="2023-06" db="EMBL/GenBank/DDBJ databases">
        <authorList>
            <person name="Kurt Z."/>
        </authorList>
    </citation>
    <scope>NUCLEOTIDE SEQUENCE</scope>
</reference>
<evidence type="ECO:0000313" key="1">
    <source>
        <dbReference type="EMBL" id="CAI9978120.1"/>
    </source>
</evidence>
<dbReference type="Proteomes" id="UP001642409">
    <property type="component" value="Unassembled WGS sequence"/>
</dbReference>
<accession>A0AA86RHR7</accession>
<sequence length="126" mass="14655">MQFLRQVSRKRVWKFQNGGTIDGAVCKSRQNNRGRLVLAFQAPSQLHDITYDTHKSQQRSCRNGMERAQQDASSYSQIYGILYKHINFRISKKLSWTQPRNGQQNSDGFQKPRSAQFVCQSRVSRT</sequence>
<dbReference type="EMBL" id="CATOUU010001183">
    <property type="protein sequence ID" value="CAI9978120.1"/>
    <property type="molecule type" value="Genomic_DNA"/>
</dbReference>
<dbReference type="EMBL" id="CAXDID020000128">
    <property type="protein sequence ID" value="CAL6034389.1"/>
    <property type="molecule type" value="Genomic_DNA"/>
</dbReference>
<dbReference type="EMBL" id="CAXDID020000163">
    <property type="protein sequence ID" value="CAL6045478.1"/>
    <property type="molecule type" value="Genomic_DNA"/>
</dbReference>
<comment type="caution">
    <text evidence="1">The sequence shown here is derived from an EMBL/GenBank/DDBJ whole genome shotgun (WGS) entry which is preliminary data.</text>
</comment>
<dbReference type="EMBL" id="CATOUU010001183">
    <property type="protein sequence ID" value="CAI9978122.1"/>
    <property type="molecule type" value="Genomic_DNA"/>
</dbReference>
<proteinExistence type="predicted"/>
<keyword evidence="6" id="KW-1185">Reference proteome</keyword>
<evidence type="ECO:0000313" key="5">
    <source>
        <dbReference type="EMBL" id="CAL6045478.1"/>
    </source>
</evidence>
<evidence type="ECO:0000313" key="2">
    <source>
        <dbReference type="EMBL" id="CAI9978122.1"/>
    </source>
</evidence>
<protein>
    <submittedName>
        <fullName evidence="3">Hypothetical_protein</fullName>
    </submittedName>
</protein>
<dbReference type="AlphaFoldDB" id="A0AA86RHR7"/>
<gene>
    <name evidence="3" type="ORF">HINF_LOCUS35425</name>
    <name evidence="4" type="ORF">HINF_LOCUS35427</name>
    <name evidence="5" type="ORF">HINF_LOCUS41066</name>
    <name evidence="1" type="ORF">HINF_LOCUS65765</name>
    <name evidence="2" type="ORF">HINF_LOCUS65767</name>
</gene>
<reference evidence="3 6" key="2">
    <citation type="submission" date="2024-07" db="EMBL/GenBank/DDBJ databases">
        <authorList>
            <person name="Akdeniz Z."/>
        </authorList>
    </citation>
    <scope>NUCLEOTIDE SEQUENCE [LARGE SCALE GENOMIC DNA]</scope>
</reference>